<evidence type="ECO:0000313" key="3">
    <source>
        <dbReference type="EMBL" id="BBX08226.1"/>
    </source>
</evidence>
<keyword evidence="4" id="KW-1185">Reference proteome</keyword>
<sequence>MTISALFAAAAIPAAVGQSASPAADPIADPCPTSETTQIYFDGCLPSIDSPSPEVNLRGPDQLPEIRGIPCDGSNTGTCIGLSQLPGGTPAQPNATADQPDTQVRSSP</sequence>
<proteinExistence type="predicted"/>
<dbReference type="RefSeq" id="WP_115320272.1">
    <property type="nucleotide sequence ID" value="NZ_AP022561.1"/>
</dbReference>
<organism evidence="3 4">
    <name type="scientific">Mycolicibacterium aichiense</name>
    <dbReference type="NCBI Taxonomy" id="1799"/>
    <lineage>
        <taxon>Bacteria</taxon>
        <taxon>Bacillati</taxon>
        <taxon>Actinomycetota</taxon>
        <taxon>Actinomycetes</taxon>
        <taxon>Mycobacteriales</taxon>
        <taxon>Mycobacteriaceae</taxon>
        <taxon>Mycolicibacterium</taxon>
    </lineage>
</organism>
<accession>A0AAD1HRZ4</accession>
<keyword evidence="2" id="KW-0732">Signal</keyword>
<evidence type="ECO:0000256" key="2">
    <source>
        <dbReference type="SAM" id="SignalP"/>
    </source>
</evidence>
<dbReference type="Proteomes" id="UP000467327">
    <property type="component" value="Chromosome"/>
</dbReference>
<feature type="signal peptide" evidence="2">
    <location>
        <begin position="1"/>
        <end position="23"/>
    </location>
</feature>
<feature type="chain" id="PRO_5042194178" description="Intersectin-EH binding protein Ibp1" evidence="2">
    <location>
        <begin position="24"/>
        <end position="108"/>
    </location>
</feature>
<protein>
    <recommendedName>
        <fullName evidence="5">Intersectin-EH binding protein Ibp1</fullName>
    </recommendedName>
</protein>
<name>A0AAD1HRZ4_9MYCO</name>
<feature type="region of interest" description="Disordered" evidence="1">
    <location>
        <begin position="50"/>
        <end position="108"/>
    </location>
</feature>
<gene>
    <name evidence="3" type="ORF">MAIC_30290</name>
</gene>
<dbReference type="KEGG" id="maic:MAIC_30290"/>
<evidence type="ECO:0008006" key="5">
    <source>
        <dbReference type="Google" id="ProtNLM"/>
    </source>
</evidence>
<feature type="compositionally biased region" description="Polar residues" evidence="1">
    <location>
        <begin position="91"/>
        <end position="108"/>
    </location>
</feature>
<dbReference type="EMBL" id="AP022561">
    <property type="protein sequence ID" value="BBX08226.1"/>
    <property type="molecule type" value="Genomic_DNA"/>
</dbReference>
<reference evidence="3 4" key="1">
    <citation type="journal article" date="2019" name="Emerg. Microbes Infect.">
        <title>Comprehensive subspecies identification of 175 nontuberculous mycobacteria species based on 7547 genomic profiles.</title>
        <authorList>
            <person name="Matsumoto Y."/>
            <person name="Kinjo T."/>
            <person name="Motooka D."/>
            <person name="Nabeya D."/>
            <person name="Jung N."/>
            <person name="Uechi K."/>
            <person name="Horii T."/>
            <person name="Iida T."/>
            <person name="Fujita J."/>
            <person name="Nakamura S."/>
        </authorList>
    </citation>
    <scope>NUCLEOTIDE SEQUENCE [LARGE SCALE GENOMIC DNA]</scope>
    <source>
        <strain evidence="3 4">JCM 6376</strain>
    </source>
</reference>
<evidence type="ECO:0000313" key="4">
    <source>
        <dbReference type="Proteomes" id="UP000467327"/>
    </source>
</evidence>
<dbReference type="AlphaFoldDB" id="A0AAD1HRZ4"/>
<evidence type="ECO:0000256" key="1">
    <source>
        <dbReference type="SAM" id="MobiDB-lite"/>
    </source>
</evidence>